<keyword evidence="5" id="KW-1133">Transmembrane helix</keyword>
<dbReference type="PROSITE" id="PS00126">
    <property type="entry name" value="PDEASE_I_1"/>
    <property type="match status" value="1"/>
</dbReference>
<evidence type="ECO:0000256" key="3">
    <source>
        <dbReference type="RuleBase" id="RU363067"/>
    </source>
</evidence>
<evidence type="ECO:0000313" key="7">
    <source>
        <dbReference type="EMBL" id="GAU97642.1"/>
    </source>
</evidence>
<keyword evidence="8" id="KW-1185">Reference proteome</keyword>
<feature type="compositionally biased region" description="Polar residues" evidence="4">
    <location>
        <begin position="656"/>
        <end position="673"/>
    </location>
</feature>
<feature type="transmembrane region" description="Helical" evidence="5">
    <location>
        <begin position="386"/>
        <end position="409"/>
    </location>
</feature>
<protein>
    <recommendedName>
        <fullName evidence="3">Phosphodiesterase</fullName>
        <ecNumber evidence="3">3.1.4.-</ecNumber>
    </recommendedName>
</protein>
<feature type="compositionally biased region" description="Low complexity" evidence="4">
    <location>
        <begin position="628"/>
        <end position="645"/>
    </location>
</feature>
<evidence type="ECO:0000256" key="5">
    <source>
        <dbReference type="SAM" id="Phobius"/>
    </source>
</evidence>
<dbReference type="CDD" id="cd00077">
    <property type="entry name" value="HDc"/>
    <property type="match status" value="1"/>
</dbReference>
<reference evidence="7 8" key="1">
    <citation type="journal article" date="2016" name="Nat. Commun.">
        <title>Extremotolerant tardigrade genome and improved radiotolerance of human cultured cells by tardigrade-unique protein.</title>
        <authorList>
            <person name="Hashimoto T."/>
            <person name="Horikawa D.D."/>
            <person name="Saito Y."/>
            <person name="Kuwahara H."/>
            <person name="Kozuka-Hata H."/>
            <person name="Shin-I T."/>
            <person name="Minakuchi Y."/>
            <person name="Ohishi K."/>
            <person name="Motoyama A."/>
            <person name="Aizu T."/>
            <person name="Enomoto A."/>
            <person name="Kondo K."/>
            <person name="Tanaka S."/>
            <person name="Hara Y."/>
            <person name="Koshikawa S."/>
            <person name="Sagara H."/>
            <person name="Miura T."/>
            <person name="Yokobori S."/>
            <person name="Miyagawa K."/>
            <person name="Suzuki Y."/>
            <person name="Kubo T."/>
            <person name="Oyama M."/>
            <person name="Kohara Y."/>
            <person name="Fujiyama A."/>
            <person name="Arakawa K."/>
            <person name="Katayama T."/>
            <person name="Toyoda A."/>
            <person name="Kunieda T."/>
        </authorList>
    </citation>
    <scope>NUCLEOTIDE SEQUENCE [LARGE SCALE GENOMIC DNA]</scope>
    <source>
        <strain evidence="7 8">YOKOZUNA-1</strain>
    </source>
</reference>
<evidence type="ECO:0000259" key="6">
    <source>
        <dbReference type="PROSITE" id="PS51845"/>
    </source>
</evidence>
<feature type="compositionally biased region" description="Low complexity" evidence="4">
    <location>
        <begin position="598"/>
        <end position="607"/>
    </location>
</feature>
<dbReference type="GO" id="GO:0007165">
    <property type="term" value="P:signal transduction"/>
    <property type="evidence" value="ECO:0007669"/>
    <property type="project" value="InterPro"/>
</dbReference>
<dbReference type="PANTHER" id="PTHR11347">
    <property type="entry name" value="CYCLIC NUCLEOTIDE PHOSPHODIESTERASE"/>
    <property type="match status" value="1"/>
</dbReference>
<gene>
    <name evidence="7" type="primary">RvY_08905</name>
    <name evidence="7" type="synonym">RvY_08905.1</name>
    <name evidence="7" type="ORF">RvY_08905-1</name>
</gene>
<name>A0A1D1VC33_RAMVA</name>
<comment type="cofactor">
    <cofactor evidence="3">
        <name>a divalent metal cation</name>
        <dbReference type="ChEBI" id="CHEBI:60240"/>
    </cofactor>
    <text evidence="3">Binds 2 divalent metal cations per subunit. Site 1 may preferentially bind zinc ions, while site 2 has a preference for magnesium and/or manganese ions.</text>
</comment>
<dbReference type="Gene3D" id="1.10.1300.10">
    <property type="entry name" value="3'5'-cyclic nucleotide phosphodiesterase, catalytic domain"/>
    <property type="match status" value="1"/>
</dbReference>
<dbReference type="GO" id="GO:0046872">
    <property type="term" value="F:metal ion binding"/>
    <property type="evidence" value="ECO:0007669"/>
    <property type="project" value="UniProtKB-KW"/>
</dbReference>
<feature type="region of interest" description="Disordered" evidence="4">
    <location>
        <begin position="704"/>
        <end position="732"/>
    </location>
</feature>
<dbReference type="GO" id="GO:0004114">
    <property type="term" value="F:3',5'-cyclic-nucleotide phosphodiesterase activity"/>
    <property type="evidence" value="ECO:0007669"/>
    <property type="project" value="InterPro"/>
</dbReference>
<feature type="region of interest" description="Disordered" evidence="4">
    <location>
        <begin position="1164"/>
        <end position="1190"/>
    </location>
</feature>
<dbReference type="InterPro" id="IPR036971">
    <property type="entry name" value="PDEase_catalytic_dom_sf"/>
</dbReference>
<feature type="region of interest" description="Disordered" evidence="4">
    <location>
        <begin position="899"/>
        <end position="927"/>
    </location>
</feature>
<comment type="similarity">
    <text evidence="3">Belongs to the cyclic nucleotide phosphodiesterase family.</text>
</comment>
<dbReference type="EMBL" id="BDGG01000004">
    <property type="protein sequence ID" value="GAU97642.1"/>
    <property type="molecule type" value="Genomic_DNA"/>
</dbReference>
<feature type="region of interest" description="Disordered" evidence="4">
    <location>
        <begin position="419"/>
        <end position="457"/>
    </location>
</feature>
<feature type="compositionally biased region" description="Polar residues" evidence="4">
    <location>
        <begin position="900"/>
        <end position="912"/>
    </location>
</feature>
<keyword evidence="1 3" id="KW-0479">Metal-binding</keyword>
<dbReference type="PROSITE" id="PS51845">
    <property type="entry name" value="PDEASE_I_2"/>
    <property type="match status" value="1"/>
</dbReference>
<feature type="compositionally biased region" description="Basic and acidic residues" evidence="4">
    <location>
        <begin position="720"/>
        <end position="731"/>
    </location>
</feature>
<feature type="transmembrane region" description="Helical" evidence="5">
    <location>
        <begin position="255"/>
        <end position="272"/>
    </location>
</feature>
<dbReference type="SMART" id="SM00471">
    <property type="entry name" value="HDc"/>
    <property type="match status" value="1"/>
</dbReference>
<accession>A0A1D1VC33</accession>
<feature type="compositionally biased region" description="Polar residues" evidence="4">
    <location>
        <begin position="421"/>
        <end position="438"/>
    </location>
</feature>
<feature type="region of interest" description="Disordered" evidence="4">
    <location>
        <begin position="741"/>
        <end position="760"/>
    </location>
</feature>
<organism evidence="7 8">
    <name type="scientific">Ramazzottius varieornatus</name>
    <name type="common">Water bear</name>
    <name type="synonym">Tardigrade</name>
    <dbReference type="NCBI Taxonomy" id="947166"/>
    <lineage>
        <taxon>Eukaryota</taxon>
        <taxon>Metazoa</taxon>
        <taxon>Ecdysozoa</taxon>
        <taxon>Tardigrada</taxon>
        <taxon>Eutardigrada</taxon>
        <taxon>Parachela</taxon>
        <taxon>Hypsibioidea</taxon>
        <taxon>Ramazzottiidae</taxon>
        <taxon>Ramazzottius</taxon>
    </lineage>
</organism>
<keyword evidence="2 3" id="KW-0378">Hydrolase</keyword>
<proteinExistence type="inferred from homology"/>
<dbReference type="STRING" id="947166.A0A1D1VC33"/>
<dbReference type="AlphaFoldDB" id="A0A1D1VC33"/>
<evidence type="ECO:0000313" key="8">
    <source>
        <dbReference type="Proteomes" id="UP000186922"/>
    </source>
</evidence>
<keyword evidence="5" id="KW-0472">Membrane</keyword>
<dbReference type="SUPFAM" id="SSF109604">
    <property type="entry name" value="HD-domain/PDEase-like"/>
    <property type="match status" value="1"/>
</dbReference>
<dbReference type="FunFam" id="1.10.1300.10:FF:000026">
    <property type="entry name" value="Phosphodiesterase"/>
    <property type="match status" value="1"/>
</dbReference>
<sequence length="1243" mass="137999">MSRADDSRISGPNSKRSRLSPQPLAESSLSVPSEVIAEAFQHPDMQSAKQNFDGRISRNSSMPDLNRLGSDHPDLLEGSRSKTSDAFNETNFAMAVDRVKESKAQIIDLQSAVTDALTRALEKPHATPAPSTPTSKVKFFAATPAPSTTSLSDMDFDQPDQMVRRRSDGMEDKMDLVDLSQKFSQQPSAGGQRRTGLHLEPLVEKTDEDECFPVLPVAKEEAIKGEAITANTFPAGKSYLSSWLCFTICGKTADLTHLASGILLFLLVLLLSCPIVPSLLLPLLLLSCSASCTGWAVDTLVVDRRWTWSSLAQKVGLYGLVAEFLTISWPPTSFARSLLVPLVVETLLYFNTTLELNKIHLLVALLMLNRAVVCTTAQSFELIAPFLFYLLGGAIGILLYKTAILQAAVSTLMKTVRSSREANPTNMPQEQSPTVQTLRQRRRSNLPSTSSTSSVFDQSLPVLPRSSIGPPVGMGGRRVSLPALSMQRSRHSSGSMPSYETAVIAEAHGLVTDMLANGTLLPPNIVSGLRAVAALLDQPGYGHSMSNSTRIRNGPFVSLTEVYSDTEESPFTGERPDVLQKRFRRSLPLSLLRRMSTSTWTTTTSATGMPSLEPEPVRKRSTTMRQTPGISPGGSRSNSPSPGSPNFRDANVPITPKQSRSFSTCVPSSRGLLNTSKPFLRERQTLSNINVPEIMMTKSVKFQLDGPDSASADIDSSTYQDDRPTSADRHLSPAIRRINLTSDYESSESPSNSEYGENSALLDDSSGSACGIQEQPISEEENTELDTTGRKFRVNHSTTFDLDDLDRFDLLNRLYEWDYPIFDLYNSVGDKILSQVAYRIFSDTGLFDTFKITKQEFFNYFHSLELGYREKPYHNRIHASDVLHGVFYLSSQPIPGFGQLSANRPDSTSKSPNKTDADSNPHALPNLRMQYSNGSSDEDLYGILGCNLTPLELMALYTAAAMHDYDHPGRTNAFLVATGSPQAILYNDRSVLENHHSAEAWKLFHSKPEFNWLRNLEPAEFKRFRYLVIEAVLATDLKRHFEIIAEFNAKANDDDAPGMDWMNETDRLMALQMCIKLADINGPCKQKELHLQWTYRITEEFFEQGDDEASRGLPISPYMDRGNSQLARLQESFINHLVAPLCNAYAEAGLLPGRWKLEQEMLDSPDDATGQKNYTTGHEKSIAEENDPVDKMPVPRIESLLTEHLKSNHELWVAKVKEEERLKEELAEREAKAKLEDKLAKYS</sequence>
<dbReference type="InterPro" id="IPR003607">
    <property type="entry name" value="HD/PDEase_dom"/>
</dbReference>
<evidence type="ECO:0000256" key="2">
    <source>
        <dbReference type="ARBA" id="ARBA00022801"/>
    </source>
</evidence>
<dbReference type="OrthoDB" id="189220at2759"/>
<dbReference type="InterPro" id="IPR002073">
    <property type="entry name" value="PDEase_catalytic_dom"/>
</dbReference>
<feature type="region of interest" description="Disordered" evidence="4">
    <location>
        <begin position="598"/>
        <end position="673"/>
    </location>
</feature>
<comment type="caution">
    <text evidence="7">The sequence shown here is derived from an EMBL/GenBank/DDBJ whole genome shotgun (WGS) entry which is preliminary data.</text>
</comment>
<keyword evidence="5" id="KW-0812">Transmembrane</keyword>
<feature type="region of interest" description="Disordered" evidence="4">
    <location>
        <begin position="1"/>
        <end position="82"/>
    </location>
</feature>
<evidence type="ECO:0000256" key="4">
    <source>
        <dbReference type="SAM" id="MobiDB-lite"/>
    </source>
</evidence>
<feature type="compositionally biased region" description="Basic and acidic residues" evidence="4">
    <location>
        <begin position="69"/>
        <end position="82"/>
    </location>
</feature>
<evidence type="ECO:0000256" key="1">
    <source>
        <dbReference type="ARBA" id="ARBA00022723"/>
    </source>
</evidence>
<feature type="region of interest" description="Disordered" evidence="4">
    <location>
        <begin position="765"/>
        <end position="786"/>
    </location>
</feature>
<dbReference type="Pfam" id="PF00233">
    <property type="entry name" value="PDEase_I"/>
    <property type="match status" value="1"/>
</dbReference>
<feature type="domain" description="PDEase" evidence="6">
    <location>
        <begin position="798"/>
        <end position="1219"/>
    </location>
</feature>
<dbReference type="EC" id="3.1.4.-" evidence="3"/>
<dbReference type="Proteomes" id="UP000186922">
    <property type="component" value="Unassembled WGS sequence"/>
</dbReference>
<dbReference type="InterPro" id="IPR023174">
    <property type="entry name" value="PDEase_CS"/>
</dbReference>
<feature type="compositionally biased region" description="Low complexity" evidence="4">
    <location>
        <begin position="742"/>
        <end position="759"/>
    </location>
</feature>